<evidence type="ECO:0000313" key="3">
    <source>
        <dbReference type="Proteomes" id="UP001400965"/>
    </source>
</evidence>
<protein>
    <submittedName>
        <fullName evidence="2">Uncharacterized protein</fullName>
    </submittedName>
</protein>
<organism evidence="2 3">
    <name type="scientific">Paraclostridium tenue</name>
    <dbReference type="NCBI Taxonomy" id="1737"/>
    <lineage>
        <taxon>Bacteria</taxon>
        <taxon>Bacillati</taxon>
        <taxon>Bacillota</taxon>
        <taxon>Clostridia</taxon>
        <taxon>Peptostreptococcales</taxon>
        <taxon>Peptostreptococcaceae</taxon>
        <taxon>Paraclostridium</taxon>
    </lineage>
</organism>
<gene>
    <name evidence="2" type="ORF">GCM10008917_28330</name>
</gene>
<evidence type="ECO:0000256" key="1">
    <source>
        <dbReference type="ARBA" id="ARBA00022679"/>
    </source>
</evidence>
<keyword evidence="3" id="KW-1185">Reference proteome</keyword>
<accession>A0ABP3XLV4</accession>
<sequence length="100" mass="11475">MNNIVVICENVECANKLSEEANKLGYNVKYEIQKGNKIIDKISIEDIKSSKAVLFTLNRNIEDIQEIERFIDVEYYEVEPSIAINNPDEVIKDIIADLNN</sequence>
<comment type="caution">
    <text evidence="2">The sequence shown here is derived from an EMBL/GenBank/DDBJ whole genome shotgun (WGS) entry which is preliminary data.</text>
</comment>
<dbReference type="EMBL" id="BAAACP010000033">
    <property type="protein sequence ID" value="GAA0866583.1"/>
    <property type="molecule type" value="Genomic_DNA"/>
</dbReference>
<dbReference type="InterPro" id="IPR036095">
    <property type="entry name" value="PTS_EIIB-like_sf"/>
</dbReference>
<dbReference type="SUPFAM" id="SSF52794">
    <property type="entry name" value="PTS system IIB component-like"/>
    <property type="match status" value="1"/>
</dbReference>
<dbReference type="RefSeq" id="WP_346047129.1">
    <property type="nucleotide sequence ID" value="NZ_BAAACP010000033.1"/>
</dbReference>
<evidence type="ECO:0000313" key="2">
    <source>
        <dbReference type="EMBL" id="GAA0866583.1"/>
    </source>
</evidence>
<name>A0ABP3XLV4_9FIRM</name>
<reference evidence="3" key="1">
    <citation type="journal article" date="2019" name="Int. J. Syst. Evol. Microbiol.">
        <title>The Global Catalogue of Microorganisms (GCM) 10K type strain sequencing project: providing services to taxonomists for standard genome sequencing and annotation.</title>
        <authorList>
            <consortium name="The Broad Institute Genomics Platform"/>
            <consortium name="The Broad Institute Genome Sequencing Center for Infectious Disease"/>
            <person name="Wu L."/>
            <person name="Ma J."/>
        </authorList>
    </citation>
    <scope>NUCLEOTIDE SEQUENCE [LARGE SCALE GENOMIC DNA]</scope>
    <source>
        <strain evidence="3">JCM 6486</strain>
    </source>
</reference>
<keyword evidence="1" id="KW-0808">Transferase</keyword>
<proteinExistence type="predicted"/>
<dbReference type="Proteomes" id="UP001400965">
    <property type="component" value="Unassembled WGS sequence"/>
</dbReference>
<dbReference type="Gene3D" id="3.40.50.2300">
    <property type="match status" value="1"/>
</dbReference>